<dbReference type="Proteomes" id="UP000254150">
    <property type="component" value="Unassembled WGS sequence"/>
</dbReference>
<dbReference type="AlphaFoldDB" id="A0A380MR80"/>
<evidence type="ECO:0000313" key="3">
    <source>
        <dbReference type="Proteomes" id="UP000254150"/>
    </source>
</evidence>
<sequence length="384" mass="42915">MHTSELTPAVLKELRRPRPYPAVSLLMPTHRARPERDQDFIRLRNLLSEARKRLREDPQVERDARLELEGKLSEETFRDFEDIVYAGDGLLLLVSPGEELRTWQLTTPVEVPTRIVFSDTYLTRSLVSARLHARPYYVLVLDQEMCRLWIGEGERLTEVEDHGFPAPPQIPDPEDAVPGPLYGRSPSAIRDERLRQYMSDVDERLSRALDAQPLPLFVVGGVEVLSRFDATSRHASRPAGRVELAGQDTDSGPKLSERLVPAREKWAGELVRQDMAALDDARSAKRFAGGLPEVWTMVAERRVSLLLVEENFAAVGHIDEAGGLHLREVPEETEPPLDVEVGLAAETDIVDTLIETALDGDAQVRFVPDGTLAEDGGVAAVVRY</sequence>
<accession>A0A380MR80</accession>
<proteinExistence type="predicted"/>
<dbReference type="Pfam" id="PF18845">
    <property type="entry name" value="baeRF_family3"/>
    <property type="match status" value="1"/>
</dbReference>
<organism evidence="2 3">
    <name type="scientific">Streptomyces griseus</name>
    <dbReference type="NCBI Taxonomy" id="1911"/>
    <lineage>
        <taxon>Bacteria</taxon>
        <taxon>Bacillati</taxon>
        <taxon>Actinomycetota</taxon>
        <taxon>Actinomycetes</taxon>
        <taxon>Kitasatosporales</taxon>
        <taxon>Streptomycetaceae</taxon>
        <taxon>Streptomyces</taxon>
    </lineage>
</organism>
<dbReference type="GeneID" id="95068421"/>
<evidence type="ECO:0000313" key="2">
    <source>
        <dbReference type="EMBL" id="SUO95139.1"/>
    </source>
</evidence>
<dbReference type="RefSeq" id="WP_100454844.1">
    <property type="nucleotide sequence ID" value="NZ_UHID01000001.1"/>
</dbReference>
<feature type="region of interest" description="Disordered" evidence="1">
    <location>
        <begin position="236"/>
        <end position="255"/>
    </location>
</feature>
<reference evidence="2 3" key="1">
    <citation type="submission" date="2018-06" db="EMBL/GenBank/DDBJ databases">
        <authorList>
            <consortium name="Pathogen Informatics"/>
            <person name="Doyle S."/>
        </authorList>
    </citation>
    <scope>NUCLEOTIDE SEQUENCE [LARGE SCALE GENOMIC DNA]</scope>
    <source>
        <strain evidence="2 3">NCTC7807</strain>
    </source>
</reference>
<evidence type="ECO:0008006" key="4">
    <source>
        <dbReference type="Google" id="ProtNLM"/>
    </source>
</evidence>
<name>A0A380MR80_STRGR</name>
<protein>
    <recommendedName>
        <fullName evidence="4">Chemotaxis protein</fullName>
    </recommendedName>
</protein>
<dbReference type="EMBL" id="UHID01000001">
    <property type="protein sequence ID" value="SUO95139.1"/>
    <property type="molecule type" value="Genomic_DNA"/>
</dbReference>
<evidence type="ECO:0000256" key="1">
    <source>
        <dbReference type="SAM" id="MobiDB-lite"/>
    </source>
</evidence>
<dbReference type="InterPro" id="IPR041289">
    <property type="entry name" value="Bact_RF_family3"/>
</dbReference>
<gene>
    <name evidence="2" type="ORF">NCTC7807_01226</name>
</gene>